<dbReference type="InterPro" id="IPR032687">
    <property type="entry name" value="AraC-type_N"/>
</dbReference>
<dbReference type="Pfam" id="PF12833">
    <property type="entry name" value="HTH_18"/>
    <property type="match status" value="1"/>
</dbReference>
<sequence>MKLHTTKYIKFPSGFWSGLQQLGIAPRDVARQAGLPLTVITEPKVTAAEYFAIWQAFSDLIGDIAKAIIGLVSVFESAQFPPDVLATYHARDYRDALCRMARYKQMCPPERLLIMEEGEECTIELEWQHTEESGPEVLVGITLAYLLELGRRGTGKVLNARRVEFSRPMGDVQTLEAYFGCPIQIGTSGNRLTLRRQDLDIPFATYNEELLEILTPVLDRTLNEKQNTTSITETVKWIIKRSLMGGLLDIQSVAKELNMSDRTLQRRLTEEATSFKHLLTQARHEQARAYLADPSLDIKEVACLVGYENQNSFYRAFRIWEGDTPSHWRSENVGSHNK</sequence>
<keyword evidence="1" id="KW-0805">Transcription regulation</keyword>
<proteinExistence type="predicted"/>
<dbReference type="PANTHER" id="PTHR47894:SF1">
    <property type="entry name" value="HTH-TYPE TRANSCRIPTIONAL REGULATOR VQSM"/>
    <property type="match status" value="1"/>
</dbReference>
<name>A0ABX3H198_PAEBO</name>
<dbReference type="Gene3D" id="1.10.10.60">
    <property type="entry name" value="Homeodomain-like"/>
    <property type="match status" value="1"/>
</dbReference>
<evidence type="ECO:0000256" key="1">
    <source>
        <dbReference type="ARBA" id="ARBA00023015"/>
    </source>
</evidence>
<dbReference type="InterPro" id="IPR009057">
    <property type="entry name" value="Homeodomain-like_sf"/>
</dbReference>
<feature type="domain" description="HTH araC/xylS-type" evidence="4">
    <location>
        <begin position="233"/>
        <end position="331"/>
    </location>
</feature>
<dbReference type="RefSeq" id="WP_076113460.1">
    <property type="nucleotide sequence ID" value="NZ_MPTB01000042.1"/>
</dbReference>
<keyword evidence="3" id="KW-0804">Transcription</keyword>
<evidence type="ECO:0000259" key="4">
    <source>
        <dbReference type="PROSITE" id="PS01124"/>
    </source>
</evidence>
<evidence type="ECO:0000313" key="5">
    <source>
        <dbReference type="EMBL" id="OMD41996.1"/>
    </source>
</evidence>
<accession>A0ABX3H198</accession>
<dbReference type="Proteomes" id="UP000187412">
    <property type="component" value="Unassembled WGS sequence"/>
</dbReference>
<evidence type="ECO:0000256" key="2">
    <source>
        <dbReference type="ARBA" id="ARBA00023125"/>
    </source>
</evidence>
<evidence type="ECO:0000313" key="6">
    <source>
        <dbReference type="Proteomes" id="UP000187412"/>
    </source>
</evidence>
<reference evidence="5 6" key="1">
    <citation type="submission" date="2016-10" db="EMBL/GenBank/DDBJ databases">
        <title>Paenibacillus species isolates.</title>
        <authorList>
            <person name="Beno S.M."/>
        </authorList>
    </citation>
    <scope>NUCLEOTIDE SEQUENCE [LARGE SCALE GENOMIC DNA]</scope>
    <source>
        <strain evidence="5 6">FSL H7-0744</strain>
    </source>
</reference>
<keyword evidence="6" id="KW-1185">Reference proteome</keyword>
<protein>
    <submittedName>
        <fullName evidence="5">AraC family transcriptional regulator</fullName>
    </submittedName>
</protein>
<dbReference type="SMART" id="SM00342">
    <property type="entry name" value="HTH_ARAC"/>
    <property type="match status" value="1"/>
</dbReference>
<comment type="caution">
    <text evidence="5">The sequence shown here is derived from an EMBL/GenBank/DDBJ whole genome shotgun (WGS) entry which is preliminary data.</text>
</comment>
<organism evidence="5 6">
    <name type="scientific">Paenibacillus borealis</name>
    <dbReference type="NCBI Taxonomy" id="160799"/>
    <lineage>
        <taxon>Bacteria</taxon>
        <taxon>Bacillati</taxon>
        <taxon>Bacillota</taxon>
        <taxon>Bacilli</taxon>
        <taxon>Bacillales</taxon>
        <taxon>Paenibacillaceae</taxon>
        <taxon>Paenibacillus</taxon>
    </lineage>
</organism>
<dbReference type="Pfam" id="PF12625">
    <property type="entry name" value="Arabinose_bd"/>
    <property type="match status" value="1"/>
</dbReference>
<dbReference type="PROSITE" id="PS01124">
    <property type="entry name" value="HTH_ARAC_FAMILY_2"/>
    <property type="match status" value="1"/>
</dbReference>
<evidence type="ECO:0000256" key="3">
    <source>
        <dbReference type="ARBA" id="ARBA00023163"/>
    </source>
</evidence>
<gene>
    <name evidence="5" type="ORF">BSK56_26355</name>
</gene>
<keyword evidence="2" id="KW-0238">DNA-binding</keyword>
<dbReference type="PANTHER" id="PTHR47894">
    <property type="entry name" value="HTH-TYPE TRANSCRIPTIONAL REGULATOR GADX"/>
    <property type="match status" value="1"/>
</dbReference>
<dbReference type="InterPro" id="IPR018060">
    <property type="entry name" value="HTH_AraC"/>
</dbReference>
<dbReference type="SUPFAM" id="SSF46689">
    <property type="entry name" value="Homeodomain-like"/>
    <property type="match status" value="1"/>
</dbReference>
<dbReference type="EMBL" id="MPTB01000042">
    <property type="protein sequence ID" value="OMD41996.1"/>
    <property type="molecule type" value="Genomic_DNA"/>
</dbReference>